<evidence type="ECO:0000313" key="3">
    <source>
        <dbReference type="Proteomes" id="UP000249304"/>
    </source>
</evidence>
<dbReference type="Proteomes" id="UP000249304">
    <property type="component" value="Unassembled WGS sequence"/>
</dbReference>
<keyword evidence="3" id="KW-1185">Reference proteome</keyword>
<reference evidence="2 3" key="1">
    <citation type="submission" date="2018-01" db="EMBL/GenBank/DDBJ databases">
        <title>Draft genome sequence of Nonomuraea sp. KC333.</title>
        <authorList>
            <person name="Sahin N."/>
            <person name="Saygin H."/>
            <person name="Ay H."/>
        </authorList>
    </citation>
    <scope>NUCLEOTIDE SEQUENCE [LARGE SCALE GENOMIC DNA]</scope>
    <source>
        <strain evidence="2 3">KC333</strain>
    </source>
</reference>
<feature type="region of interest" description="Disordered" evidence="1">
    <location>
        <begin position="1"/>
        <end position="20"/>
    </location>
</feature>
<comment type="caution">
    <text evidence="2">The sequence shown here is derived from an EMBL/GenBank/DDBJ whole genome shotgun (WGS) entry which is preliminary data.</text>
</comment>
<gene>
    <name evidence="2" type="ORF">C1J01_22490</name>
</gene>
<dbReference type="EMBL" id="POUD01000093">
    <property type="protein sequence ID" value="PZG15984.1"/>
    <property type="molecule type" value="Genomic_DNA"/>
</dbReference>
<feature type="compositionally biased region" description="Basic residues" evidence="1">
    <location>
        <begin position="1"/>
        <end position="14"/>
    </location>
</feature>
<organism evidence="2 3">
    <name type="scientific">Nonomuraea aridisoli</name>
    <dbReference type="NCBI Taxonomy" id="2070368"/>
    <lineage>
        <taxon>Bacteria</taxon>
        <taxon>Bacillati</taxon>
        <taxon>Actinomycetota</taxon>
        <taxon>Actinomycetes</taxon>
        <taxon>Streptosporangiales</taxon>
        <taxon>Streptosporangiaceae</taxon>
        <taxon>Nonomuraea</taxon>
    </lineage>
</organism>
<sequence>MRAGRRRRRAHRRARAAEPGHRARCRAAALLVRDLPALPPGVRHIEQLVDPVAFLSELAADEFDLRLDDHERGTRR</sequence>
<proteinExistence type="predicted"/>
<name>A0A2W2FLL7_9ACTN</name>
<evidence type="ECO:0000256" key="1">
    <source>
        <dbReference type="SAM" id="MobiDB-lite"/>
    </source>
</evidence>
<protein>
    <submittedName>
        <fullName evidence="2">Uncharacterized protein</fullName>
    </submittedName>
</protein>
<evidence type="ECO:0000313" key="2">
    <source>
        <dbReference type="EMBL" id="PZG15984.1"/>
    </source>
</evidence>
<dbReference type="AlphaFoldDB" id="A0A2W2FLL7"/>
<accession>A0A2W2FLL7</accession>